<keyword evidence="15" id="KW-1185">Reference proteome</keyword>
<keyword evidence="8 10" id="KW-0239">DNA-directed DNA polymerase</keyword>
<reference evidence="15" key="1">
    <citation type="submission" date="2016-10" db="EMBL/GenBank/DDBJ databases">
        <authorList>
            <person name="Varghese N."/>
            <person name="Submissions S."/>
        </authorList>
    </citation>
    <scope>NUCLEOTIDE SEQUENCE [LARGE SCALE GENOMIC DNA]</scope>
    <source>
        <strain evidence="15">DSM 26348</strain>
    </source>
</reference>
<dbReference type="Proteomes" id="UP000199518">
    <property type="component" value="Unassembled WGS sequence"/>
</dbReference>
<dbReference type="SUPFAM" id="SSF55979">
    <property type="entry name" value="DNA clamp"/>
    <property type="match status" value="3"/>
</dbReference>
<feature type="domain" description="DNA polymerase III beta sliding clamp N-terminal" evidence="11">
    <location>
        <begin position="1"/>
        <end position="118"/>
    </location>
</feature>
<evidence type="ECO:0000313" key="14">
    <source>
        <dbReference type="EMBL" id="SFI15628.1"/>
    </source>
</evidence>
<evidence type="ECO:0000256" key="10">
    <source>
        <dbReference type="PIRNR" id="PIRNR000804"/>
    </source>
</evidence>
<dbReference type="OrthoDB" id="8421503at2"/>
<evidence type="ECO:0000256" key="9">
    <source>
        <dbReference type="ARBA" id="ARBA00023125"/>
    </source>
</evidence>
<protein>
    <recommendedName>
        <fullName evidence="3 10">Beta sliding clamp</fullName>
    </recommendedName>
</protein>
<dbReference type="NCBIfam" id="TIGR00663">
    <property type="entry name" value="dnan"/>
    <property type="match status" value="1"/>
</dbReference>
<dbReference type="InterPro" id="IPR022634">
    <property type="entry name" value="DNA_polIII_beta_N"/>
</dbReference>
<dbReference type="GO" id="GO:0006271">
    <property type="term" value="P:DNA strand elongation involved in DNA replication"/>
    <property type="evidence" value="ECO:0007669"/>
    <property type="project" value="TreeGrafter"/>
</dbReference>
<comment type="function">
    <text evidence="10">Confers DNA tethering and processivity to DNA polymerases and other proteins. Acts as a clamp, forming a ring around DNA (a reaction catalyzed by the clamp-loading complex) which diffuses in an ATP-independent manner freely and bidirectionally along dsDNA. Initially characterized for its ability to contact the catalytic subunit of DNA polymerase III (Pol III), a complex, multichain enzyme responsible for most of the replicative synthesis in bacteria; Pol III exhibits 3'-5' exonuclease proofreading activity. The beta chain is required for initiation of replication as well as for processivity of DNA replication.</text>
</comment>
<dbReference type="PANTHER" id="PTHR30478">
    <property type="entry name" value="DNA POLYMERASE III SUBUNIT BETA"/>
    <property type="match status" value="1"/>
</dbReference>
<evidence type="ECO:0000256" key="2">
    <source>
        <dbReference type="ARBA" id="ARBA00010752"/>
    </source>
</evidence>
<evidence type="ECO:0000256" key="3">
    <source>
        <dbReference type="ARBA" id="ARBA00021035"/>
    </source>
</evidence>
<name>A0A1I3FWL1_9PLAN</name>
<keyword evidence="9" id="KW-0238">DNA-binding</keyword>
<keyword evidence="7 10" id="KW-0235">DNA replication</keyword>
<dbReference type="GO" id="GO:0003677">
    <property type="term" value="F:DNA binding"/>
    <property type="evidence" value="ECO:0007669"/>
    <property type="project" value="UniProtKB-UniRule"/>
</dbReference>
<accession>A0A1I3FWL1</accession>
<dbReference type="InterPro" id="IPR046938">
    <property type="entry name" value="DNA_clamp_sf"/>
</dbReference>
<dbReference type="InterPro" id="IPR001001">
    <property type="entry name" value="DNA_polIII_beta"/>
</dbReference>
<comment type="similarity">
    <text evidence="2 10">Belongs to the beta sliding clamp family.</text>
</comment>
<comment type="subcellular location">
    <subcellularLocation>
        <location evidence="1 10">Cytoplasm</location>
    </subcellularLocation>
</comment>
<dbReference type="PIRSF" id="PIRSF000804">
    <property type="entry name" value="DNA_pol_III_b"/>
    <property type="match status" value="1"/>
</dbReference>
<keyword evidence="4 10" id="KW-0963">Cytoplasm</keyword>
<dbReference type="AlphaFoldDB" id="A0A1I3FWL1"/>
<evidence type="ECO:0000256" key="6">
    <source>
        <dbReference type="ARBA" id="ARBA00022695"/>
    </source>
</evidence>
<evidence type="ECO:0000256" key="4">
    <source>
        <dbReference type="ARBA" id="ARBA00022490"/>
    </source>
</evidence>
<organism evidence="14 15">
    <name type="scientific">Planctomicrobium piriforme</name>
    <dbReference type="NCBI Taxonomy" id="1576369"/>
    <lineage>
        <taxon>Bacteria</taxon>
        <taxon>Pseudomonadati</taxon>
        <taxon>Planctomycetota</taxon>
        <taxon>Planctomycetia</taxon>
        <taxon>Planctomycetales</taxon>
        <taxon>Planctomycetaceae</taxon>
        <taxon>Planctomicrobium</taxon>
    </lineage>
</organism>
<evidence type="ECO:0000256" key="7">
    <source>
        <dbReference type="ARBA" id="ARBA00022705"/>
    </source>
</evidence>
<dbReference type="CDD" id="cd00140">
    <property type="entry name" value="beta_clamp"/>
    <property type="match status" value="1"/>
</dbReference>
<dbReference type="PANTHER" id="PTHR30478:SF0">
    <property type="entry name" value="BETA SLIDING CLAMP"/>
    <property type="match status" value="1"/>
</dbReference>
<evidence type="ECO:0000256" key="1">
    <source>
        <dbReference type="ARBA" id="ARBA00004496"/>
    </source>
</evidence>
<feature type="domain" description="DNA polymerase III beta sliding clamp C-terminal" evidence="13">
    <location>
        <begin position="249"/>
        <end position="366"/>
    </location>
</feature>
<dbReference type="STRING" id="1576369.SAMN05421753_10666"/>
<dbReference type="Pfam" id="PF02768">
    <property type="entry name" value="DNA_pol3_beta_3"/>
    <property type="match status" value="1"/>
</dbReference>
<proteinExistence type="inferred from homology"/>
<dbReference type="RefSeq" id="WP_092049428.1">
    <property type="nucleotide sequence ID" value="NZ_FOQD01000006.1"/>
</dbReference>
<dbReference type="Gene3D" id="3.70.10.10">
    <property type="match status" value="1"/>
</dbReference>
<evidence type="ECO:0000313" key="15">
    <source>
        <dbReference type="Proteomes" id="UP000199518"/>
    </source>
</evidence>
<dbReference type="GO" id="GO:0009360">
    <property type="term" value="C:DNA polymerase III complex"/>
    <property type="evidence" value="ECO:0007669"/>
    <property type="project" value="InterPro"/>
</dbReference>
<dbReference type="EMBL" id="FOQD01000006">
    <property type="protein sequence ID" value="SFI15628.1"/>
    <property type="molecule type" value="Genomic_DNA"/>
</dbReference>
<feature type="domain" description="DNA polymerase III beta sliding clamp central" evidence="12">
    <location>
        <begin position="131"/>
        <end position="246"/>
    </location>
</feature>
<evidence type="ECO:0000256" key="8">
    <source>
        <dbReference type="ARBA" id="ARBA00022932"/>
    </source>
</evidence>
<dbReference type="Pfam" id="PF00712">
    <property type="entry name" value="DNA_pol3_beta"/>
    <property type="match status" value="1"/>
</dbReference>
<dbReference type="Pfam" id="PF02767">
    <property type="entry name" value="DNA_pol3_beta_2"/>
    <property type="match status" value="1"/>
</dbReference>
<dbReference type="SMART" id="SM00480">
    <property type="entry name" value="POL3Bc"/>
    <property type="match status" value="1"/>
</dbReference>
<dbReference type="GO" id="GO:0008408">
    <property type="term" value="F:3'-5' exonuclease activity"/>
    <property type="evidence" value="ECO:0007669"/>
    <property type="project" value="InterPro"/>
</dbReference>
<dbReference type="GO" id="GO:0003887">
    <property type="term" value="F:DNA-directed DNA polymerase activity"/>
    <property type="evidence" value="ECO:0007669"/>
    <property type="project" value="UniProtKB-UniRule"/>
</dbReference>
<dbReference type="InterPro" id="IPR022635">
    <property type="entry name" value="DNA_polIII_beta_C"/>
</dbReference>
<dbReference type="Gene3D" id="3.10.150.10">
    <property type="entry name" value="DNA Polymerase III, subunit A, domain 2"/>
    <property type="match status" value="1"/>
</dbReference>
<evidence type="ECO:0000259" key="13">
    <source>
        <dbReference type="Pfam" id="PF02768"/>
    </source>
</evidence>
<dbReference type="InterPro" id="IPR022637">
    <property type="entry name" value="DNA_polIII_beta_cen"/>
</dbReference>
<evidence type="ECO:0000259" key="12">
    <source>
        <dbReference type="Pfam" id="PF02767"/>
    </source>
</evidence>
<gene>
    <name evidence="14" type="ORF">SAMN05421753_10666</name>
</gene>
<keyword evidence="6 10" id="KW-0548">Nucleotidyltransferase</keyword>
<comment type="subunit">
    <text evidence="10">Forms a ring-shaped head-to-tail homodimer around DNA.</text>
</comment>
<sequence>MKLSCPRNVLQSAFSIVSGVVPQRSPKEILRNVKLTLADGKATLIGTDEEVGVRYELPEVITESAGEVLLPTQRITAILREVQDDVIRIEVSEEALWIRTSQSEFRLSVEDPAQFPNVAAFEDQDYYVIGGKTLKQAIQRTIFATDTESTRYALGGLLLELDASHLTLAATDGRRLSVVKSSCTAQGAVQEEGGRPVIPAKAMSLIERSIHDEDQEVHLAVHPHHVLVRSGQSTIYSRLVEGRFPKYQDVIPASYLATIEFVAGPFLSAVRQAMIVTNDESRGVDFTFQDGLLTLTSLGQDVGSSRIQLPISYDGEAIKVTFDPRFVQEFLRVLDGAGPVSLNLIDGNSAAVFKADESYTYVVMPLSRDDR</sequence>
<evidence type="ECO:0000259" key="11">
    <source>
        <dbReference type="Pfam" id="PF00712"/>
    </source>
</evidence>
<keyword evidence="5 10" id="KW-0808">Transferase</keyword>
<evidence type="ECO:0000256" key="5">
    <source>
        <dbReference type="ARBA" id="ARBA00022679"/>
    </source>
</evidence>
<dbReference type="GO" id="GO:0005737">
    <property type="term" value="C:cytoplasm"/>
    <property type="evidence" value="ECO:0007669"/>
    <property type="project" value="UniProtKB-SubCell"/>
</dbReference>